<feature type="domain" description="Reverse transcriptase Ty1/copia-type" evidence="2">
    <location>
        <begin position="530"/>
        <end position="773"/>
    </location>
</feature>
<evidence type="ECO:0000313" key="3">
    <source>
        <dbReference type="EMBL" id="KAK1660228.1"/>
    </source>
</evidence>
<feature type="region of interest" description="Disordered" evidence="1">
    <location>
        <begin position="396"/>
        <end position="478"/>
    </location>
</feature>
<dbReference type="InterPro" id="IPR013103">
    <property type="entry name" value="RVT_2"/>
</dbReference>
<evidence type="ECO:0000313" key="4">
    <source>
        <dbReference type="Proteomes" id="UP001231189"/>
    </source>
</evidence>
<dbReference type="AlphaFoldDB" id="A0AAD8SN08"/>
<evidence type="ECO:0000256" key="1">
    <source>
        <dbReference type="SAM" id="MobiDB-lite"/>
    </source>
</evidence>
<dbReference type="Proteomes" id="UP001231189">
    <property type="component" value="Unassembled WGS sequence"/>
</dbReference>
<gene>
    <name evidence="3" type="ORF">QYE76_048387</name>
</gene>
<feature type="compositionally biased region" description="Low complexity" evidence="1">
    <location>
        <begin position="450"/>
        <end position="469"/>
    </location>
</feature>
<dbReference type="Pfam" id="PF07727">
    <property type="entry name" value="RVT_2"/>
    <property type="match status" value="1"/>
</dbReference>
<organism evidence="3 4">
    <name type="scientific">Lolium multiflorum</name>
    <name type="common">Italian ryegrass</name>
    <name type="synonym">Lolium perenne subsp. multiflorum</name>
    <dbReference type="NCBI Taxonomy" id="4521"/>
    <lineage>
        <taxon>Eukaryota</taxon>
        <taxon>Viridiplantae</taxon>
        <taxon>Streptophyta</taxon>
        <taxon>Embryophyta</taxon>
        <taxon>Tracheophyta</taxon>
        <taxon>Spermatophyta</taxon>
        <taxon>Magnoliopsida</taxon>
        <taxon>Liliopsida</taxon>
        <taxon>Poales</taxon>
        <taxon>Poaceae</taxon>
        <taxon>BOP clade</taxon>
        <taxon>Pooideae</taxon>
        <taxon>Poodae</taxon>
        <taxon>Poeae</taxon>
        <taxon>Poeae Chloroplast Group 2 (Poeae type)</taxon>
        <taxon>Loliodinae</taxon>
        <taxon>Loliinae</taxon>
        <taxon>Lolium</taxon>
    </lineage>
</organism>
<dbReference type="EMBL" id="JAUUTY010000003">
    <property type="protein sequence ID" value="KAK1660228.1"/>
    <property type="molecule type" value="Genomic_DNA"/>
</dbReference>
<protein>
    <recommendedName>
        <fullName evidence="2">Reverse transcriptase Ty1/copia-type domain-containing protein</fullName>
    </recommendedName>
</protein>
<proteinExistence type="predicted"/>
<dbReference type="PANTHER" id="PTHR47481:SF31">
    <property type="entry name" value="OS01G0873500 PROTEIN"/>
    <property type="match status" value="1"/>
</dbReference>
<feature type="compositionally biased region" description="Basic and acidic residues" evidence="1">
    <location>
        <begin position="403"/>
        <end position="416"/>
    </location>
</feature>
<feature type="region of interest" description="Disordered" evidence="1">
    <location>
        <begin position="282"/>
        <end position="302"/>
    </location>
</feature>
<dbReference type="PANTHER" id="PTHR47481">
    <property type="match status" value="1"/>
</dbReference>
<accession>A0AAD8SN08</accession>
<dbReference type="Pfam" id="PF14223">
    <property type="entry name" value="Retrotran_gag_2"/>
    <property type="match status" value="1"/>
</dbReference>
<evidence type="ECO:0000259" key="2">
    <source>
        <dbReference type="Pfam" id="PF07727"/>
    </source>
</evidence>
<feature type="region of interest" description="Disordered" evidence="1">
    <location>
        <begin position="216"/>
        <end position="261"/>
    </location>
</feature>
<feature type="compositionally biased region" description="Gly residues" evidence="1">
    <location>
        <begin position="238"/>
        <end position="261"/>
    </location>
</feature>
<dbReference type="InterPro" id="IPR043502">
    <property type="entry name" value="DNA/RNA_pol_sf"/>
</dbReference>
<reference evidence="3" key="1">
    <citation type="submission" date="2023-07" db="EMBL/GenBank/DDBJ databases">
        <title>A chromosome-level genome assembly of Lolium multiflorum.</title>
        <authorList>
            <person name="Chen Y."/>
            <person name="Copetti D."/>
            <person name="Kolliker R."/>
            <person name="Studer B."/>
        </authorList>
    </citation>
    <scope>NUCLEOTIDE SEQUENCE</scope>
    <source>
        <strain evidence="3">02402/16</strain>
        <tissue evidence="3">Leaf</tissue>
    </source>
</reference>
<dbReference type="SUPFAM" id="SSF56672">
    <property type="entry name" value="DNA/RNA polymerases"/>
    <property type="match status" value="1"/>
</dbReference>
<keyword evidence="4" id="KW-1185">Reference proteome</keyword>
<sequence>MAPTTLPSATPINIAATLSAAISIKLDQENYLLWKAQALPALYGNDLFGFVDGSNPAPPKRIPAATGSSDQVDNPEYAAWRKQDQQVLSGSLTSLTHAVLGHVQLLKTSAQVWEALDRTFASRSKARIVQLRTALVKPKKRDMTMSTYFHHTKKIADTMATIDNPLGDDEIVSYILAGLGEDHKNFTTSMTVIAANEDFTLSDLYGHLTAYEARTGGRTTSGHNDAPFSANHASRSNGRGGFQRGGGGRGRGDGGRGNGGGRYGGYNGSGYNGGGYNVGGHGGGHGDNHGRDGNAQGGGRGRGGKSTCQICGVYGHDALRCYSRFNHAIQPETSSRAANYSNTSDGGYNSDPNWYLDSGATDHMTNDMERLHVHENYRGNEQIQVANGVRLAPHVDPAAMHAPPHDGHVDHDEAPHDGPGGADASDAGSPPRTPSPTTNGPAHDTPPDSPSSSSAPASSSAPTSSPTADLITPGLPARRPLKPVKLFDGIIRYDSKKRAFAAEPVSHVDALVDPSWKSAMDEEFRALHLNNTWRLVDPPPGRHIVGCKWVFKIKQKPDGSVDRYKARLVAKGFTQRQGIDYTDTFSRVVKPTIVRLILSIDVSRGWQLRQVDVQNAFLHGDIQVEVYMYQPPGYVNKNYPNRVCRLQKSLYGLKQSPRAWYSKLSSKLQSLGFVPSQADTSLFVFNDKRVIIYMLIYVDDIIITGSCSRAVNILMTKLRDSFAVKDLGKLSYFLGVEVTSTPGGIALTQVKYASDILRRVNMYNCKDIGTPMSSTEKLSKLSGTVLDEDMAFNYRSTVGALQYLCLTRPDISFAVNRVCQFLASPTDVHWSAVKRILRYVKGTINLGLQFQ</sequence>
<name>A0AAD8SN08_LOLMU</name>
<comment type="caution">
    <text evidence="3">The sequence shown here is derived from an EMBL/GenBank/DDBJ whole genome shotgun (WGS) entry which is preliminary data.</text>
</comment>